<comment type="caution">
    <text evidence="2">The sequence shown here is derived from an EMBL/GenBank/DDBJ whole genome shotgun (WGS) entry which is preliminary data.</text>
</comment>
<organism evidence="2 3">
    <name type="scientific">Lates japonicus</name>
    <name type="common">Japanese lates</name>
    <dbReference type="NCBI Taxonomy" id="270547"/>
    <lineage>
        <taxon>Eukaryota</taxon>
        <taxon>Metazoa</taxon>
        <taxon>Chordata</taxon>
        <taxon>Craniata</taxon>
        <taxon>Vertebrata</taxon>
        <taxon>Euteleostomi</taxon>
        <taxon>Actinopterygii</taxon>
        <taxon>Neopterygii</taxon>
        <taxon>Teleostei</taxon>
        <taxon>Neoteleostei</taxon>
        <taxon>Acanthomorphata</taxon>
        <taxon>Carangaria</taxon>
        <taxon>Carangaria incertae sedis</taxon>
        <taxon>Centropomidae</taxon>
        <taxon>Lates</taxon>
    </lineage>
</organism>
<keyword evidence="3" id="KW-1185">Reference proteome</keyword>
<evidence type="ECO:0000313" key="1">
    <source>
        <dbReference type="EMBL" id="GLD56923.1"/>
    </source>
</evidence>
<evidence type="ECO:0000313" key="2">
    <source>
        <dbReference type="EMBL" id="GLD56934.1"/>
    </source>
</evidence>
<accession>A0AAD3MNI4</accession>
<dbReference type="EMBL" id="BRZM01007804">
    <property type="protein sequence ID" value="GLD56923.1"/>
    <property type="molecule type" value="Genomic_DNA"/>
</dbReference>
<gene>
    <name evidence="1" type="ORF">AKAME5_002986800</name>
    <name evidence="2" type="ORF">AKAME5_002987000</name>
</gene>
<evidence type="ECO:0000313" key="3">
    <source>
        <dbReference type="Proteomes" id="UP001279410"/>
    </source>
</evidence>
<dbReference type="EMBL" id="BRZM01007805">
    <property type="protein sequence ID" value="GLD56934.1"/>
    <property type="molecule type" value="Genomic_DNA"/>
</dbReference>
<proteinExistence type="predicted"/>
<reference evidence="2" key="1">
    <citation type="submission" date="2022-08" db="EMBL/GenBank/DDBJ databases">
        <title>Genome sequencing of akame (Lates japonicus).</title>
        <authorList>
            <person name="Hashiguchi Y."/>
            <person name="Takahashi H."/>
        </authorList>
    </citation>
    <scope>NUCLEOTIDE SEQUENCE</scope>
    <source>
        <strain evidence="2">Kochi</strain>
    </source>
</reference>
<sequence>MKIMRDWISRFFRQGLLKRGLSSMYQVEATVEIEILNNIISIHFKDEECTKEWKQTFTIDFEGKYKQVCDACFADFSMFLGG</sequence>
<name>A0AAD3MNI4_LATJO</name>
<dbReference type="Proteomes" id="UP001279410">
    <property type="component" value="Unassembled WGS sequence"/>
</dbReference>
<dbReference type="AlphaFoldDB" id="A0AAD3MNI4"/>
<protein>
    <submittedName>
        <fullName evidence="2">E3 ubiquitin-protein ligase rnf213-alpha</fullName>
    </submittedName>
</protein>